<evidence type="ECO:0000256" key="2">
    <source>
        <dbReference type="ARBA" id="ARBA00022801"/>
    </source>
</evidence>
<evidence type="ECO:0000313" key="6">
    <source>
        <dbReference type="Proteomes" id="UP000244924"/>
    </source>
</evidence>
<reference evidence="5 6" key="1">
    <citation type="submission" date="2018-03" db="EMBL/GenBank/DDBJ databases">
        <authorList>
            <person name="Keele B.F."/>
        </authorList>
    </citation>
    <scope>NUCLEOTIDE SEQUENCE [LARGE SCALE GENOMIC DNA]</scope>
    <source>
        <strain evidence="5 6">CECT 8626</strain>
    </source>
</reference>
<dbReference type="HAMAP" id="MF_00528">
    <property type="entry name" value="Maf"/>
    <property type="match status" value="1"/>
</dbReference>
<dbReference type="RefSeq" id="WP_245890857.1">
    <property type="nucleotide sequence ID" value="NZ_OMOQ01000002.1"/>
</dbReference>
<accession>A0A2R8BJG2</accession>
<comment type="catalytic activity">
    <reaction evidence="4">
        <text>a 2'-deoxyribonucleoside 5'-triphosphate + H2O = a 2'-deoxyribonucleoside 5'-phosphate + diphosphate + H(+)</text>
        <dbReference type="Rhea" id="RHEA:44644"/>
        <dbReference type="ChEBI" id="CHEBI:15377"/>
        <dbReference type="ChEBI" id="CHEBI:15378"/>
        <dbReference type="ChEBI" id="CHEBI:33019"/>
        <dbReference type="ChEBI" id="CHEBI:61560"/>
        <dbReference type="ChEBI" id="CHEBI:65317"/>
        <dbReference type="EC" id="3.6.1.9"/>
    </reaction>
</comment>
<comment type="subcellular location">
    <subcellularLocation>
        <location evidence="4">Cytoplasm</location>
    </subcellularLocation>
</comment>
<sequence>MTENIAPRIVLASGSEVRAAMLRNAGLEPDLRPARIDEETIRHALVSEGAGAHDIADALAEAKAIKVSQKEPSTLVIGADQILDCDGAIFTKPADPEDARTQLAALRGRTHRLLSAAVVAIDGRPLWRHVGQAQLTMRALSDEYISDYVARNWKSIRHTVGCYQLEAEGVRLFSRIDGDYFTVLGLPLIELLTWLAIRGDIAT</sequence>
<proteinExistence type="inferred from homology"/>
<dbReference type="PANTHER" id="PTHR43213">
    <property type="entry name" value="BIFUNCTIONAL DTTP/UTP PYROPHOSPHATASE/METHYLTRANSFERASE PROTEIN-RELATED"/>
    <property type="match status" value="1"/>
</dbReference>
<comment type="similarity">
    <text evidence="4">Belongs to the Maf family.</text>
</comment>
<dbReference type="InterPro" id="IPR003697">
    <property type="entry name" value="Maf-like"/>
</dbReference>
<dbReference type="GO" id="GO:0009117">
    <property type="term" value="P:nucleotide metabolic process"/>
    <property type="evidence" value="ECO:0007669"/>
    <property type="project" value="UniProtKB-KW"/>
</dbReference>
<keyword evidence="3 4" id="KW-0546">Nucleotide metabolism</keyword>
<protein>
    <recommendedName>
        <fullName evidence="4">Nucleoside triphosphate pyrophosphatase</fullName>
        <ecNumber evidence="4">3.6.1.9</ecNumber>
    </recommendedName>
    <alternativeName>
        <fullName evidence="4">Nucleotide pyrophosphatase</fullName>
        <shortName evidence="4">Nucleotide PPase</shortName>
    </alternativeName>
</protein>
<keyword evidence="2 4" id="KW-0378">Hydrolase</keyword>
<gene>
    <name evidence="5" type="primary">maf</name>
    <name evidence="5" type="ORF">DEA8626_02609</name>
</gene>
<name>A0A2R8BJG2_9RHOB</name>
<dbReference type="GO" id="GO:0005737">
    <property type="term" value="C:cytoplasm"/>
    <property type="evidence" value="ECO:0007669"/>
    <property type="project" value="UniProtKB-SubCell"/>
</dbReference>
<dbReference type="PANTHER" id="PTHR43213:SF5">
    <property type="entry name" value="BIFUNCTIONAL DTTP_UTP PYROPHOSPHATASE_METHYLTRANSFERASE PROTEIN-RELATED"/>
    <property type="match status" value="1"/>
</dbReference>
<dbReference type="PIRSF" id="PIRSF006305">
    <property type="entry name" value="Maf"/>
    <property type="match status" value="1"/>
</dbReference>
<evidence type="ECO:0000313" key="5">
    <source>
        <dbReference type="EMBL" id="SPH23545.1"/>
    </source>
</evidence>
<comment type="catalytic activity">
    <reaction evidence="4">
        <text>a ribonucleoside 5'-triphosphate + H2O = a ribonucleoside 5'-phosphate + diphosphate + H(+)</text>
        <dbReference type="Rhea" id="RHEA:23996"/>
        <dbReference type="ChEBI" id="CHEBI:15377"/>
        <dbReference type="ChEBI" id="CHEBI:15378"/>
        <dbReference type="ChEBI" id="CHEBI:33019"/>
        <dbReference type="ChEBI" id="CHEBI:58043"/>
        <dbReference type="ChEBI" id="CHEBI:61557"/>
        <dbReference type="EC" id="3.6.1.9"/>
    </reaction>
</comment>
<dbReference type="EC" id="3.6.1.9" evidence="4"/>
<dbReference type="Gene3D" id="3.90.950.10">
    <property type="match status" value="1"/>
</dbReference>
<evidence type="ECO:0000256" key="1">
    <source>
        <dbReference type="ARBA" id="ARBA00001968"/>
    </source>
</evidence>
<dbReference type="GO" id="GO:0047429">
    <property type="term" value="F:nucleoside triphosphate diphosphatase activity"/>
    <property type="evidence" value="ECO:0007669"/>
    <property type="project" value="UniProtKB-EC"/>
</dbReference>
<keyword evidence="4" id="KW-0963">Cytoplasm</keyword>
<dbReference type="SUPFAM" id="SSF52972">
    <property type="entry name" value="ITPase-like"/>
    <property type="match status" value="1"/>
</dbReference>
<dbReference type="Proteomes" id="UP000244924">
    <property type="component" value="Unassembled WGS sequence"/>
</dbReference>
<dbReference type="EMBL" id="OMOQ01000002">
    <property type="protein sequence ID" value="SPH23545.1"/>
    <property type="molecule type" value="Genomic_DNA"/>
</dbReference>
<dbReference type="AlphaFoldDB" id="A0A2R8BJG2"/>
<keyword evidence="6" id="KW-1185">Reference proteome</keyword>
<dbReference type="CDD" id="cd00555">
    <property type="entry name" value="Maf"/>
    <property type="match status" value="1"/>
</dbReference>
<dbReference type="Pfam" id="PF02545">
    <property type="entry name" value="Maf"/>
    <property type="match status" value="1"/>
</dbReference>
<dbReference type="InterPro" id="IPR029001">
    <property type="entry name" value="ITPase-like_fam"/>
</dbReference>
<comment type="cofactor">
    <cofactor evidence="1 4">
        <name>a divalent metal cation</name>
        <dbReference type="ChEBI" id="CHEBI:60240"/>
    </cofactor>
</comment>
<evidence type="ECO:0000256" key="4">
    <source>
        <dbReference type="HAMAP-Rule" id="MF_00528"/>
    </source>
</evidence>
<comment type="caution">
    <text evidence="4">Lacks conserved residue(s) required for the propagation of feature annotation.</text>
</comment>
<feature type="active site" description="Proton acceptor" evidence="4">
    <location>
        <position position="80"/>
    </location>
</feature>
<comment type="function">
    <text evidence="4">Nucleoside triphosphate pyrophosphatase. May have a dual role in cell division arrest and in preventing the incorporation of modified nucleotides into cellular nucleic acids.</text>
</comment>
<evidence type="ECO:0000256" key="3">
    <source>
        <dbReference type="ARBA" id="ARBA00023080"/>
    </source>
</evidence>
<organism evidence="5 6">
    <name type="scientific">Albidovulum aquaemixtae</name>
    <dbReference type="NCBI Taxonomy" id="1542388"/>
    <lineage>
        <taxon>Bacteria</taxon>
        <taxon>Pseudomonadati</taxon>
        <taxon>Pseudomonadota</taxon>
        <taxon>Alphaproteobacteria</taxon>
        <taxon>Rhodobacterales</taxon>
        <taxon>Paracoccaceae</taxon>
        <taxon>Albidovulum</taxon>
    </lineage>
</organism>